<keyword evidence="2" id="KW-1185">Reference proteome</keyword>
<dbReference type="SUPFAM" id="SSF48403">
    <property type="entry name" value="Ankyrin repeat"/>
    <property type="match status" value="1"/>
</dbReference>
<organism evidence="1 2">
    <name type="scientific">Actinomycetospora aeridis</name>
    <dbReference type="NCBI Taxonomy" id="3129231"/>
    <lineage>
        <taxon>Bacteria</taxon>
        <taxon>Bacillati</taxon>
        <taxon>Actinomycetota</taxon>
        <taxon>Actinomycetes</taxon>
        <taxon>Pseudonocardiales</taxon>
        <taxon>Pseudonocardiaceae</taxon>
        <taxon>Actinomycetospora</taxon>
    </lineage>
</organism>
<evidence type="ECO:0000313" key="1">
    <source>
        <dbReference type="EMBL" id="MEJ2885520.1"/>
    </source>
</evidence>
<dbReference type="RefSeq" id="WP_337711998.1">
    <property type="nucleotide sequence ID" value="NZ_JBBEGL010000001.1"/>
</dbReference>
<proteinExistence type="predicted"/>
<gene>
    <name evidence="1" type="ORF">WCD41_03595</name>
</gene>
<dbReference type="Proteomes" id="UP001370100">
    <property type="component" value="Unassembled WGS sequence"/>
</dbReference>
<protein>
    <recommendedName>
        <fullName evidence="3">Ankyrin repeat protein</fullName>
    </recommendedName>
</protein>
<dbReference type="Gene3D" id="1.25.40.20">
    <property type="entry name" value="Ankyrin repeat-containing domain"/>
    <property type="match status" value="1"/>
</dbReference>
<name>A0ABU8MZG6_9PSEU</name>
<sequence>MVRPAPAATQLVWDAVVERSDLEPTVLALRDALSDAVEQGHWAHVATLLDRTDDDLPAALSPNALRAGDVGGLAPLHHAALQGAHPDVVGDLVTRGAWRTLRSVEGETPEAVARRLGHVTLADRLRPEPALALDEEARADLETFLHALVEVRTRRLGRPFRQPQIGPLLEYPAATMWVRVPGMYGGFSCRWAEDTDVPTVEVRSASRVVGGSGRTHHVTADGVELVTRVL</sequence>
<comment type="caution">
    <text evidence="1">The sequence shown here is derived from an EMBL/GenBank/DDBJ whole genome shotgun (WGS) entry which is preliminary data.</text>
</comment>
<dbReference type="EMBL" id="JBBEGL010000001">
    <property type="protein sequence ID" value="MEJ2885520.1"/>
    <property type="molecule type" value="Genomic_DNA"/>
</dbReference>
<evidence type="ECO:0000313" key="2">
    <source>
        <dbReference type="Proteomes" id="UP001370100"/>
    </source>
</evidence>
<evidence type="ECO:0008006" key="3">
    <source>
        <dbReference type="Google" id="ProtNLM"/>
    </source>
</evidence>
<accession>A0ABU8MZG6</accession>
<dbReference type="InterPro" id="IPR036770">
    <property type="entry name" value="Ankyrin_rpt-contain_sf"/>
</dbReference>
<reference evidence="1 2" key="1">
    <citation type="submission" date="2024-03" db="EMBL/GenBank/DDBJ databases">
        <title>Actinomycetospora sp. OC33-EN06, a novel actinomycete isolated from wild orchid (Aerides multiflora).</title>
        <authorList>
            <person name="Suriyachadkun C."/>
        </authorList>
    </citation>
    <scope>NUCLEOTIDE SEQUENCE [LARGE SCALE GENOMIC DNA]</scope>
    <source>
        <strain evidence="1 2">OC33-EN06</strain>
    </source>
</reference>